<organism evidence="3 4">
    <name type="scientific">Aetokthonos hydrillicola Thurmond2011</name>
    <dbReference type="NCBI Taxonomy" id="2712845"/>
    <lineage>
        <taxon>Bacteria</taxon>
        <taxon>Bacillati</taxon>
        <taxon>Cyanobacteriota</taxon>
        <taxon>Cyanophyceae</taxon>
        <taxon>Nostocales</taxon>
        <taxon>Hapalosiphonaceae</taxon>
        <taxon>Aetokthonos</taxon>
    </lineage>
</organism>
<dbReference type="InterPro" id="IPR025410">
    <property type="entry name" value="Lant_dehyd"/>
</dbReference>
<feature type="domain" description="Lantibiotic biosynthesis protein dehydration" evidence="2">
    <location>
        <begin position="242"/>
        <end position="625"/>
    </location>
</feature>
<dbReference type="GO" id="GO:0046872">
    <property type="term" value="F:metal ion binding"/>
    <property type="evidence" value="ECO:0007669"/>
    <property type="project" value="UniProtKB-KW"/>
</dbReference>
<evidence type="ECO:0000256" key="1">
    <source>
        <dbReference type="PIRSR" id="PIRSR607822-1"/>
    </source>
</evidence>
<sequence>MKIISKKAQKSSQTSIKISQPDLVKIVEKSSTLSERLSEEFIHDETGREENLIDARLKKWCQVSAKGDETKFSNRLIWDELDINKVRHALGSVRLKNQEYLPSWVDTLREVMELADFFAQQIFSQRNLQNFQYLDPEKPIAFEEVLLSFVEVAKQKLLKQIGSNYQLLSDSAHAQLERNLLERLVEIFSLPLDLEFSIFRASRGSHLTLLIQQLGGNSSKDQYIEFVQTLLSDGLLSFFKEYSTLARLAATAVNFWVETVGEFFYRLSADYDQIQQVFQPDKELGQVVDVELGLSDPHKRGRSVIIIKFASDLKIVYKPKNLGLEQAYFQFLTWLNEQEITLPLKTLKIVNCSNHGGWIEFVNTLPCEDQQAVSRYYQRAGMLLCIVYALRGTDCHCENLIACGEQPVLIDVETLLHHQAWTPKDDPDAQSKANERMLDSVVSTALLPGVYASVYQQTQGVVFDFGGLGNFGEDNSSVKAMKWGDINTDGMRLVQGEVELPLKKNQPFGEGIDTLLNHHVQDLVAGFEQMYKFFVERREDLLSPDSPLTAFSSQEVRLVLRNTSVYDAFLRNSLSCECLRYGVERSIELDILTRAFLTSDEKPPFWRMGASEKKAIEQLDIPYISAYSDSDTVTINSEDILENFLNKPSYEDVISRLQHFNDDDLATQVSIIQGSLYSDRLEEAPNVLTLDSSREVITSEAVCFSETAILQQAIAIGQELEKRAICGSNNSVAWVGMQYNSEAQRFQLRPLEYGLDNGYCGISVFLAALASVTGRDEYRDLALGALQTLRKTLQEQDITKKLKEAIVISGAKGLASVAYTFVRVSQFLGEAQLIEDAKRVTSWITVNEATVQQGLGILDGAAGNILSLLAVYKATQEPEILMKAVAWGEHLLDKLVTTDKGDRIWINSKGKPLTGFSHGIAGIAYALIQLYTATKNPVFLSVAEETISYEQSLIATNNWSERESIGIDSEMISALTSWCYGIPGIVLARLGSLSILDTEEIRQAIEIALPQIYQSGLQGFDNLACGNLSRVELLLVAAKHLSRPELLEIARQQTVLILDRAKQTGSFQLLPNLPAELYHPNFCQGTAGIGYELLRLLYPNKLPSILLWQ</sequence>
<evidence type="ECO:0000259" key="2">
    <source>
        <dbReference type="Pfam" id="PF13575"/>
    </source>
</evidence>
<keyword evidence="1" id="KW-0479">Metal-binding</keyword>
<dbReference type="InterPro" id="IPR007822">
    <property type="entry name" value="LANC-like"/>
</dbReference>
<dbReference type="PRINTS" id="PR01950">
    <property type="entry name" value="LANCSUPER"/>
</dbReference>
<dbReference type="EMBL" id="JAALHA020000010">
    <property type="protein sequence ID" value="MDR9897031.1"/>
    <property type="molecule type" value="Genomic_DNA"/>
</dbReference>
<dbReference type="GO" id="GO:0005975">
    <property type="term" value="P:carbohydrate metabolic process"/>
    <property type="evidence" value="ECO:0007669"/>
    <property type="project" value="InterPro"/>
</dbReference>
<dbReference type="SUPFAM" id="SSF158745">
    <property type="entry name" value="LanC-like"/>
    <property type="match status" value="1"/>
</dbReference>
<evidence type="ECO:0000313" key="3">
    <source>
        <dbReference type="EMBL" id="MDR9897031.1"/>
    </source>
</evidence>
<dbReference type="GO" id="GO:0005886">
    <property type="term" value="C:plasma membrane"/>
    <property type="evidence" value="ECO:0007669"/>
    <property type="project" value="TreeGrafter"/>
</dbReference>
<dbReference type="Gene3D" id="1.50.10.10">
    <property type="match status" value="1"/>
</dbReference>
<dbReference type="PIRSF" id="PIRSF037228">
    <property type="entry name" value="Lant_mod_RumM"/>
    <property type="match status" value="1"/>
</dbReference>
<comment type="caution">
    <text evidence="3">The sequence shown here is derived from an EMBL/GenBank/DDBJ whole genome shotgun (WGS) entry which is preliminary data.</text>
</comment>
<protein>
    <submittedName>
        <fullName evidence="3">Type 2 lanthipeptide synthetase LanM family protein</fullName>
    </submittedName>
</protein>
<dbReference type="SMART" id="SM01260">
    <property type="entry name" value="LANC_like"/>
    <property type="match status" value="1"/>
</dbReference>
<dbReference type="RefSeq" id="WP_243902909.1">
    <property type="nucleotide sequence ID" value="NZ_JAALHA020000010.1"/>
</dbReference>
<proteinExistence type="predicted"/>
<dbReference type="PANTHER" id="PTHR12736">
    <property type="entry name" value="LANC-LIKE PROTEIN"/>
    <property type="match status" value="1"/>
</dbReference>
<dbReference type="Proteomes" id="UP000667802">
    <property type="component" value="Unassembled WGS sequence"/>
</dbReference>
<dbReference type="AlphaFoldDB" id="A0AAP5I8W9"/>
<keyword evidence="1" id="KW-0862">Zinc</keyword>
<reference evidence="4" key="1">
    <citation type="journal article" date="2021" name="Science">
        <title>Hunting the eagle killer: A cyanobacterial neurotoxin causes vacuolar myelinopathy.</title>
        <authorList>
            <person name="Breinlinger S."/>
            <person name="Phillips T.J."/>
            <person name="Haram B.N."/>
            <person name="Mares J."/>
            <person name="Martinez Yerena J.A."/>
            <person name="Hrouzek P."/>
            <person name="Sobotka R."/>
            <person name="Henderson W.M."/>
            <person name="Schmieder P."/>
            <person name="Williams S.M."/>
            <person name="Lauderdale J.D."/>
            <person name="Wilde H.D."/>
            <person name="Gerrin W."/>
            <person name="Kust A."/>
            <person name="Washington J.W."/>
            <person name="Wagner C."/>
            <person name="Geier B."/>
            <person name="Liebeke M."/>
            <person name="Enke H."/>
            <person name="Niedermeyer T.H.J."/>
            <person name="Wilde S.B."/>
        </authorList>
    </citation>
    <scope>NUCLEOTIDE SEQUENCE [LARGE SCALE GENOMIC DNA]</scope>
    <source>
        <strain evidence="4">Thurmond2011</strain>
    </source>
</reference>
<dbReference type="Pfam" id="PF13575">
    <property type="entry name" value="DUF4135"/>
    <property type="match status" value="1"/>
</dbReference>
<evidence type="ECO:0000313" key="4">
    <source>
        <dbReference type="Proteomes" id="UP000667802"/>
    </source>
</evidence>
<dbReference type="InterPro" id="IPR012341">
    <property type="entry name" value="6hp_glycosidase-like_sf"/>
</dbReference>
<dbReference type="Pfam" id="PF05147">
    <property type="entry name" value="LANC_like"/>
    <property type="match status" value="1"/>
</dbReference>
<dbReference type="InterPro" id="IPR017146">
    <property type="entry name" value="Lanti_2_LanM"/>
</dbReference>
<dbReference type="GO" id="GO:0031179">
    <property type="term" value="P:peptide modification"/>
    <property type="evidence" value="ECO:0007669"/>
    <property type="project" value="InterPro"/>
</dbReference>
<dbReference type="PANTHER" id="PTHR12736:SF7">
    <property type="entry name" value="LANC-LIKE PROTEIN 3"/>
    <property type="match status" value="1"/>
</dbReference>
<name>A0AAP5I8W9_9CYAN</name>
<dbReference type="NCBIfam" id="TIGR03897">
    <property type="entry name" value="lanti_2_LanM"/>
    <property type="match status" value="1"/>
</dbReference>
<dbReference type="CDD" id="cd04792">
    <property type="entry name" value="LanM-like"/>
    <property type="match status" value="1"/>
</dbReference>
<feature type="binding site" evidence="1">
    <location>
        <position position="979"/>
    </location>
    <ligand>
        <name>Zn(2+)</name>
        <dbReference type="ChEBI" id="CHEBI:29105"/>
    </ligand>
</feature>
<keyword evidence="4" id="KW-1185">Reference proteome</keyword>
<accession>A0AAP5I8W9</accession>
<gene>
    <name evidence="3" type="ORF">G7B40_021025</name>
</gene>